<dbReference type="Gene3D" id="3.40.190.10">
    <property type="entry name" value="Periplasmic binding protein-like II"/>
    <property type="match status" value="1"/>
</dbReference>
<evidence type="ECO:0000313" key="3">
    <source>
        <dbReference type="Proteomes" id="UP000280792"/>
    </source>
</evidence>
<evidence type="ECO:0000256" key="1">
    <source>
        <dbReference type="SAM" id="SignalP"/>
    </source>
</evidence>
<protein>
    <recommendedName>
        <fullName evidence="4">PBP domain-containing protein</fullName>
    </recommendedName>
</protein>
<keyword evidence="3" id="KW-1185">Reference proteome</keyword>
<dbReference type="EMBL" id="QWEZ01000002">
    <property type="protein sequence ID" value="RRJ82832.1"/>
    <property type="molecule type" value="Genomic_DNA"/>
</dbReference>
<dbReference type="RefSeq" id="WP_125016934.1">
    <property type="nucleotide sequence ID" value="NZ_QWEZ01000002.1"/>
</dbReference>
<name>A0A3P3VJG7_9GAMM</name>
<feature type="chain" id="PRO_5018217193" description="PBP domain-containing protein" evidence="1">
    <location>
        <begin position="26"/>
        <end position="144"/>
    </location>
</feature>
<keyword evidence="1" id="KW-0732">Signal</keyword>
<reference evidence="2 3" key="1">
    <citation type="submission" date="2018-08" db="EMBL/GenBank/DDBJ databases">
        <authorList>
            <person name="Khan S.A."/>
        </authorList>
    </citation>
    <scope>NUCLEOTIDE SEQUENCE [LARGE SCALE GENOMIC DNA]</scope>
    <source>
        <strain evidence="2 3">GTF-13</strain>
    </source>
</reference>
<evidence type="ECO:0000313" key="2">
    <source>
        <dbReference type="EMBL" id="RRJ82832.1"/>
    </source>
</evidence>
<accession>A0A3P3VJG7</accession>
<evidence type="ECO:0008006" key="4">
    <source>
        <dbReference type="Google" id="ProtNLM"/>
    </source>
</evidence>
<proteinExistence type="predicted"/>
<organism evidence="2 3">
    <name type="scientific">Aestuariirhabdus litorea</name>
    <dbReference type="NCBI Taxonomy" id="2528527"/>
    <lineage>
        <taxon>Bacteria</taxon>
        <taxon>Pseudomonadati</taxon>
        <taxon>Pseudomonadota</taxon>
        <taxon>Gammaproteobacteria</taxon>
        <taxon>Oceanospirillales</taxon>
        <taxon>Aestuariirhabdaceae</taxon>
        <taxon>Aestuariirhabdus</taxon>
    </lineage>
</organism>
<comment type="caution">
    <text evidence="2">The sequence shown here is derived from an EMBL/GenBank/DDBJ whole genome shotgun (WGS) entry which is preliminary data.</text>
</comment>
<gene>
    <name evidence="2" type="ORF">D0544_13355</name>
</gene>
<dbReference type="Proteomes" id="UP000280792">
    <property type="component" value="Unassembled WGS sequence"/>
</dbReference>
<sequence>MHPIWRSLPLILLLMLLTRSGALYAEQTQIIAHPGVPVSYLSFQQLKAIFTSKQSVWPTGERISLFVLPASHPLQKAFCAEQMRLYCYQLERSWQRLLYSGFGTPPQQVEDERQLVQKVASTPGAIGFARKDYVDTQIKIIRVR</sequence>
<dbReference type="SUPFAM" id="SSF53850">
    <property type="entry name" value="Periplasmic binding protein-like II"/>
    <property type="match status" value="1"/>
</dbReference>
<reference evidence="2 3" key="2">
    <citation type="submission" date="2018-12" db="EMBL/GenBank/DDBJ databases">
        <title>Simiduia agarivorans gen. nov., sp. nov., a marine, agarolytic bacterium isolated from shallow coastal water from Keelung, Taiwan.</title>
        <authorList>
            <person name="Shieh W.Y."/>
        </authorList>
    </citation>
    <scope>NUCLEOTIDE SEQUENCE [LARGE SCALE GENOMIC DNA]</scope>
    <source>
        <strain evidence="2 3">GTF-13</strain>
    </source>
</reference>
<feature type="signal peptide" evidence="1">
    <location>
        <begin position="1"/>
        <end position="25"/>
    </location>
</feature>
<dbReference type="AlphaFoldDB" id="A0A3P3VJG7"/>